<dbReference type="InterPro" id="IPR003778">
    <property type="entry name" value="CT_A_B"/>
</dbReference>
<keyword evidence="2 5" id="KW-0378">Hydrolase</keyword>
<reference evidence="5 6" key="1">
    <citation type="submission" date="2018-03" db="EMBL/GenBank/DDBJ databases">
        <title>Cross-interface Injection: A General Nanoliter Liquid Handling Method Applied to Single Cells Genome Amplification Automated Nanoliter Liquid Handling Applied to Single Cell Multiple Displacement Amplification.</title>
        <authorList>
            <person name="Yun J."/>
            <person name="Xu P."/>
            <person name="Xu J."/>
            <person name="Dai X."/>
            <person name="Wang Y."/>
            <person name="Zheng X."/>
            <person name="Cao C."/>
            <person name="Yi Q."/>
            <person name="Zhu Y."/>
            <person name="Wang L."/>
            <person name="Dong Z."/>
            <person name="Huang Y."/>
            <person name="Huang L."/>
            <person name="Du W."/>
        </authorList>
    </citation>
    <scope>NUCLEOTIDE SEQUENCE [LARGE SCALE GENOMIC DNA]</scope>
    <source>
        <strain evidence="5 6">A9-4</strain>
    </source>
</reference>
<dbReference type="NCBIfam" id="TIGR00724">
    <property type="entry name" value="urea_amlyse_rel"/>
    <property type="match status" value="1"/>
</dbReference>
<accession>A0A6N4DCI7</accession>
<dbReference type="GO" id="GO:0005524">
    <property type="term" value="F:ATP binding"/>
    <property type="evidence" value="ECO:0007669"/>
    <property type="project" value="UniProtKB-KW"/>
</dbReference>
<dbReference type="PANTHER" id="PTHR43309:SF4">
    <property type="entry name" value="CARBOXYLTRANSFERASE DOMAIN-CONTAINING PROTEIN"/>
    <property type="match status" value="1"/>
</dbReference>
<name>A0A6N4DCI7_9GAMM</name>
<evidence type="ECO:0000259" key="4">
    <source>
        <dbReference type="SMART" id="SM00797"/>
    </source>
</evidence>
<dbReference type="InterPro" id="IPR052708">
    <property type="entry name" value="PxpC"/>
</dbReference>
<gene>
    <name evidence="5" type="ORF">C9928_02215</name>
</gene>
<dbReference type="AlphaFoldDB" id="A0A6N4DCI7"/>
<proteinExistence type="predicted"/>
<evidence type="ECO:0000256" key="3">
    <source>
        <dbReference type="ARBA" id="ARBA00022840"/>
    </source>
</evidence>
<dbReference type="Gene3D" id="2.40.100.10">
    <property type="entry name" value="Cyclophilin-like"/>
    <property type="match status" value="1"/>
</dbReference>
<dbReference type="InterPro" id="IPR029000">
    <property type="entry name" value="Cyclophilin-like_dom_sf"/>
</dbReference>
<comment type="caution">
    <text evidence="5">The sequence shown here is derived from an EMBL/GenBank/DDBJ whole genome shotgun (WGS) entry which is preliminary data.</text>
</comment>
<keyword evidence="3" id="KW-0067">ATP-binding</keyword>
<dbReference type="PANTHER" id="PTHR43309">
    <property type="entry name" value="5-OXOPROLINASE SUBUNIT C"/>
    <property type="match status" value="1"/>
</dbReference>
<evidence type="ECO:0000313" key="6">
    <source>
        <dbReference type="Proteomes" id="UP000241514"/>
    </source>
</evidence>
<dbReference type="Proteomes" id="UP000241514">
    <property type="component" value="Unassembled WGS sequence"/>
</dbReference>
<organism evidence="5 6">
    <name type="scientific">Pseudidiomarina aestuarii</name>
    <dbReference type="NCBI Taxonomy" id="624146"/>
    <lineage>
        <taxon>Bacteria</taxon>
        <taxon>Pseudomonadati</taxon>
        <taxon>Pseudomonadota</taxon>
        <taxon>Gammaproteobacteria</taxon>
        <taxon>Alteromonadales</taxon>
        <taxon>Idiomarinaceae</taxon>
        <taxon>Pseudidiomarina</taxon>
    </lineage>
</organism>
<dbReference type="GO" id="GO:0016787">
    <property type="term" value="F:hydrolase activity"/>
    <property type="evidence" value="ECO:0007669"/>
    <property type="project" value="UniProtKB-KW"/>
</dbReference>
<dbReference type="SMART" id="SM00797">
    <property type="entry name" value="AHS2"/>
    <property type="match status" value="1"/>
</dbReference>
<protein>
    <submittedName>
        <fullName evidence="5">Allophanate hydrolase</fullName>
    </submittedName>
</protein>
<evidence type="ECO:0000313" key="5">
    <source>
        <dbReference type="EMBL" id="PTB89796.1"/>
    </source>
</evidence>
<evidence type="ECO:0000256" key="1">
    <source>
        <dbReference type="ARBA" id="ARBA00022741"/>
    </source>
</evidence>
<dbReference type="RefSeq" id="WP_417656760.1">
    <property type="nucleotide sequence ID" value="NZ_JBLXDX010000002.1"/>
</dbReference>
<dbReference type="EMBL" id="PYVG01000007">
    <property type="protein sequence ID" value="PTB89796.1"/>
    <property type="molecule type" value="Genomic_DNA"/>
</dbReference>
<feature type="domain" description="Carboxyltransferase" evidence="4">
    <location>
        <begin position="29"/>
        <end position="313"/>
    </location>
</feature>
<sequence length="317" mass="34159">MAKISPVLEIKQPGLLATLQDRGRSGYLASGITSGGPVDEYAFLWANKLLDNPVDAAQIEITLGGFEATVLRRAQMVVCGAPMQVALNGRRLPTWLVFDVEAGDVLTIAAAPHGVRSYLAVRGGFHAEAVLGSVATVKRDRLGGLRGDGSSLLAGDAVSAPVISAPALLPRRPRTDLLQPQSASKPLIIDVVAAGQYERFSQQVREQFFSQTYQVTAAQDRMGMRLQGPQSLSWEHDQILSEPLPVGAIQIPPDGQPIIMLVDRQTLGGYPKIGTVTWRSRCLLGQATAGTEVVFNLVSLTAAQNEWRQYQRFFGSS</sequence>
<dbReference type="Pfam" id="PF02626">
    <property type="entry name" value="CT_A_B"/>
    <property type="match status" value="1"/>
</dbReference>
<keyword evidence="1" id="KW-0547">Nucleotide-binding</keyword>
<evidence type="ECO:0000256" key="2">
    <source>
        <dbReference type="ARBA" id="ARBA00022801"/>
    </source>
</evidence>